<sequence length="16" mass="1632">MLLSLVGIAGSETVEI</sequence>
<proteinExistence type="predicted"/>
<protein>
    <submittedName>
        <fullName evidence="1">Uncharacterized protein</fullName>
    </submittedName>
</protein>
<organism evidence="1">
    <name type="scientific">Anguilla anguilla</name>
    <name type="common">European freshwater eel</name>
    <name type="synonym">Muraena anguilla</name>
    <dbReference type="NCBI Taxonomy" id="7936"/>
    <lineage>
        <taxon>Eukaryota</taxon>
        <taxon>Metazoa</taxon>
        <taxon>Chordata</taxon>
        <taxon>Craniata</taxon>
        <taxon>Vertebrata</taxon>
        <taxon>Euteleostomi</taxon>
        <taxon>Actinopterygii</taxon>
        <taxon>Neopterygii</taxon>
        <taxon>Teleostei</taxon>
        <taxon>Anguilliformes</taxon>
        <taxon>Anguillidae</taxon>
        <taxon>Anguilla</taxon>
    </lineage>
</organism>
<accession>A0A0E9W348</accession>
<reference evidence="1" key="2">
    <citation type="journal article" date="2015" name="Fish Shellfish Immunol.">
        <title>Early steps in the European eel (Anguilla anguilla)-Vibrio vulnificus interaction in the gills: Role of the RtxA13 toxin.</title>
        <authorList>
            <person name="Callol A."/>
            <person name="Pajuelo D."/>
            <person name="Ebbesson L."/>
            <person name="Teles M."/>
            <person name="MacKenzie S."/>
            <person name="Amaro C."/>
        </authorList>
    </citation>
    <scope>NUCLEOTIDE SEQUENCE</scope>
</reference>
<dbReference type="EMBL" id="GBXM01023793">
    <property type="protein sequence ID" value="JAH84784.1"/>
    <property type="molecule type" value="Transcribed_RNA"/>
</dbReference>
<dbReference type="AlphaFoldDB" id="A0A0E9W348"/>
<evidence type="ECO:0000313" key="1">
    <source>
        <dbReference type="EMBL" id="JAH84784.1"/>
    </source>
</evidence>
<reference evidence="1" key="1">
    <citation type="submission" date="2014-11" db="EMBL/GenBank/DDBJ databases">
        <authorList>
            <person name="Amaro Gonzalez C."/>
        </authorList>
    </citation>
    <scope>NUCLEOTIDE SEQUENCE</scope>
</reference>
<name>A0A0E9W348_ANGAN</name>